<keyword evidence="5 8" id="KW-1133">Transmembrane helix</keyword>
<dbReference type="RefSeq" id="XP_007297692.1">
    <property type="nucleotide sequence ID" value="XM_007297630.1"/>
</dbReference>
<keyword evidence="6 8" id="KW-0472">Membrane</keyword>
<dbReference type="AlphaFoldDB" id="K1XHT5"/>
<dbReference type="Gene3D" id="3.90.550.10">
    <property type="entry name" value="Spore Coat Polysaccharide Biosynthesis Protein SpsA, Chain A"/>
    <property type="match status" value="1"/>
</dbReference>
<evidence type="ECO:0000256" key="8">
    <source>
        <dbReference type="SAM" id="Phobius"/>
    </source>
</evidence>
<dbReference type="GO" id="GO:0016020">
    <property type="term" value="C:membrane"/>
    <property type="evidence" value="ECO:0007669"/>
    <property type="project" value="UniProtKB-SubCell"/>
</dbReference>
<proteinExistence type="predicted"/>
<evidence type="ECO:0000256" key="3">
    <source>
        <dbReference type="ARBA" id="ARBA00022679"/>
    </source>
</evidence>
<organism evidence="9 10">
    <name type="scientific">Marssonina brunnea f. sp. multigermtubi (strain MB_m1)</name>
    <name type="common">Marssonina leaf spot fungus</name>
    <dbReference type="NCBI Taxonomy" id="1072389"/>
    <lineage>
        <taxon>Eukaryota</taxon>
        <taxon>Fungi</taxon>
        <taxon>Dikarya</taxon>
        <taxon>Ascomycota</taxon>
        <taxon>Pezizomycotina</taxon>
        <taxon>Leotiomycetes</taxon>
        <taxon>Helotiales</taxon>
        <taxon>Drepanopezizaceae</taxon>
        <taxon>Drepanopeziza</taxon>
    </lineage>
</organism>
<comment type="subcellular location">
    <subcellularLocation>
        <location evidence="1">Membrane</location>
    </subcellularLocation>
</comment>
<evidence type="ECO:0000256" key="6">
    <source>
        <dbReference type="ARBA" id="ARBA00023136"/>
    </source>
</evidence>
<dbReference type="InterPro" id="IPR052427">
    <property type="entry name" value="Glycosyltrans_GT2/GT47"/>
</dbReference>
<dbReference type="PANTHER" id="PTHR47844">
    <property type="entry name" value="SYNTHASE CPS1, PUTATIVE (AFU_ORTHOLOGUE AFUA_7G02500)-RELATED"/>
    <property type="match status" value="1"/>
</dbReference>
<protein>
    <submittedName>
        <fullName evidence="9">Capsule polysaccharide synthase</fullName>
    </submittedName>
</protein>
<feature type="transmembrane region" description="Helical" evidence="8">
    <location>
        <begin position="65"/>
        <end position="88"/>
    </location>
</feature>
<dbReference type="KEGG" id="mbe:MBM_09803"/>
<name>K1XHT5_MARBU</name>
<sequence length="500" mass="57629">MVTTAERGSLKNGVQTFLINSCRLPYSIINWLPLQFLGVFLLTYQNEEKLSSFFLEFRGQGWWIIAFEALFLFKYIKVVAHLISFLLYRPYAIPEHPTISAKDVTVIIPTVGAIDEPEFRETLRTILANKPHEIIVCTVGREKMEIAQRVCNEEVRNLAPADRSITGVTVSAIEQASKRKQIYSQLIGVDTKIVALADDHVFWGLNYLKASLAPFEDPRIGGVGTNKRVRRDPFEFTWANFLNFTACNYLERHNFECTASTNIDQGVFVLSGRTVFYRTAVLKHPSFAVDYLRETWFFGTVGREGFAVDDDNLLTRFTIGAGQHKVWFQNSEESTMHTTLGEPGKFFKQMDRWIRTTWRSNSTSLLSDQTPWRTQPWSVYAIYLSSFVNFALFYDAALLITLWEGWEDMDLALFRLRGSFMDREKGISILAWILFLSKMIKPFPHFWRNPKDILWIPGYILFGYYHSFIKLKALFTVHVVAWGTRPGRVPGVFVDSNMLA</sequence>
<keyword evidence="7" id="KW-0325">Glycoprotein</keyword>
<dbReference type="OMA" id="DKFHTRW"/>
<keyword evidence="4 8" id="KW-0812">Transmembrane</keyword>
<dbReference type="Pfam" id="PF13641">
    <property type="entry name" value="Glyco_tranf_2_3"/>
    <property type="match status" value="1"/>
</dbReference>
<dbReference type="eggNOG" id="ENOG502SICP">
    <property type="taxonomic scope" value="Eukaryota"/>
</dbReference>
<dbReference type="GO" id="GO:0016757">
    <property type="term" value="F:glycosyltransferase activity"/>
    <property type="evidence" value="ECO:0007669"/>
    <property type="project" value="UniProtKB-KW"/>
</dbReference>
<dbReference type="GeneID" id="18765738"/>
<dbReference type="EMBL" id="JH921470">
    <property type="protein sequence ID" value="EKD12019.1"/>
    <property type="molecule type" value="Genomic_DNA"/>
</dbReference>
<dbReference type="SUPFAM" id="SSF53448">
    <property type="entry name" value="Nucleotide-diphospho-sugar transferases"/>
    <property type="match status" value="1"/>
</dbReference>
<keyword evidence="10" id="KW-1185">Reference proteome</keyword>
<evidence type="ECO:0000313" key="9">
    <source>
        <dbReference type="EMBL" id="EKD12019.1"/>
    </source>
</evidence>
<evidence type="ECO:0000256" key="2">
    <source>
        <dbReference type="ARBA" id="ARBA00022676"/>
    </source>
</evidence>
<evidence type="ECO:0000256" key="1">
    <source>
        <dbReference type="ARBA" id="ARBA00004370"/>
    </source>
</evidence>
<accession>K1XHT5</accession>
<reference evidence="9 10" key="1">
    <citation type="journal article" date="2012" name="BMC Genomics">
        <title>Sequencing the genome of Marssonina brunnea reveals fungus-poplar co-evolution.</title>
        <authorList>
            <person name="Zhu S."/>
            <person name="Cao Y.-Z."/>
            <person name="Jiang C."/>
            <person name="Tan B.-Y."/>
            <person name="Wang Z."/>
            <person name="Feng S."/>
            <person name="Zhang L."/>
            <person name="Su X.-H."/>
            <person name="Brejova B."/>
            <person name="Vinar T."/>
            <person name="Xu M."/>
            <person name="Wang M.-X."/>
            <person name="Zhang S.-G."/>
            <person name="Huang M.-R."/>
            <person name="Wu R."/>
            <person name="Zhou Y."/>
        </authorList>
    </citation>
    <scope>NUCLEOTIDE SEQUENCE [LARGE SCALE GENOMIC DNA]</scope>
    <source>
        <strain evidence="9 10">MB_m1</strain>
    </source>
</reference>
<gene>
    <name evidence="9" type="ORF">MBM_09803</name>
</gene>
<evidence type="ECO:0000256" key="7">
    <source>
        <dbReference type="ARBA" id="ARBA00023180"/>
    </source>
</evidence>
<dbReference type="Proteomes" id="UP000006753">
    <property type="component" value="Unassembled WGS sequence"/>
</dbReference>
<dbReference type="InParanoid" id="K1XHT5"/>
<dbReference type="PANTHER" id="PTHR47844:SF1">
    <property type="entry name" value="EXOSTOSIN-LIKE 2"/>
    <property type="match status" value="1"/>
</dbReference>
<keyword evidence="2" id="KW-0328">Glycosyltransferase</keyword>
<dbReference type="InterPro" id="IPR029044">
    <property type="entry name" value="Nucleotide-diphossugar_trans"/>
</dbReference>
<dbReference type="HOGENOM" id="CLU_019940_4_1_1"/>
<evidence type="ECO:0000256" key="5">
    <source>
        <dbReference type="ARBA" id="ARBA00022989"/>
    </source>
</evidence>
<dbReference type="OrthoDB" id="2849215at2759"/>
<evidence type="ECO:0000313" key="10">
    <source>
        <dbReference type="Proteomes" id="UP000006753"/>
    </source>
</evidence>
<feature type="transmembrane region" description="Helical" evidence="8">
    <location>
        <begin position="453"/>
        <end position="469"/>
    </location>
</feature>
<feature type="transmembrane region" description="Helical" evidence="8">
    <location>
        <begin position="24"/>
        <end position="44"/>
    </location>
</feature>
<evidence type="ECO:0000256" key="4">
    <source>
        <dbReference type="ARBA" id="ARBA00022692"/>
    </source>
</evidence>
<keyword evidence="3" id="KW-0808">Transferase</keyword>
<feature type="transmembrane region" description="Helical" evidence="8">
    <location>
        <begin position="380"/>
        <end position="406"/>
    </location>
</feature>